<dbReference type="InterPro" id="IPR020084">
    <property type="entry name" value="NUDIX_hydrolase_CS"/>
</dbReference>
<evidence type="ECO:0000313" key="5">
    <source>
        <dbReference type="EMBL" id="MFC4512211.1"/>
    </source>
</evidence>
<evidence type="ECO:0000256" key="3">
    <source>
        <dbReference type="SAM" id="MobiDB-lite"/>
    </source>
</evidence>
<gene>
    <name evidence="5" type="ORF">ACFPEN_04600</name>
</gene>
<keyword evidence="2" id="KW-0378">Hydrolase</keyword>
<dbReference type="Gene3D" id="3.90.79.10">
    <property type="entry name" value="Nucleoside Triphosphate Pyrophosphohydrolase"/>
    <property type="match status" value="1"/>
</dbReference>
<feature type="compositionally biased region" description="Basic and acidic residues" evidence="3">
    <location>
        <begin position="46"/>
        <end position="63"/>
    </location>
</feature>
<keyword evidence="6" id="KW-1185">Reference proteome</keyword>
<feature type="domain" description="Nudix hydrolase" evidence="4">
    <location>
        <begin position="11"/>
        <end position="135"/>
    </location>
</feature>
<comment type="caution">
    <text evidence="5">The sequence shown here is derived from an EMBL/GenBank/DDBJ whole genome shotgun (WGS) entry which is preliminary data.</text>
</comment>
<evidence type="ECO:0000259" key="4">
    <source>
        <dbReference type="PROSITE" id="PS51462"/>
    </source>
</evidence>
<dbReference type="PROSITE" id="PS00893">
    <property type="entry name" value="NUDIX_BOX"/>
    <property type="match status" value="1"/>
</dbReference>
<dbReference type="Proteomes" id="UP001595990">
    <property type="component" value="Unassembled WGS sequence"/>
</dbReference>
<dbReference type="PROSITE" id="PS51462">
    <property type="entry name" value="NUDIX"/>
    <property type="match status" value="1"/>
</dbReference>
<dbReference type="PANTHER" id="PTHR43046:SF14">
    <property type="entry name" value="MUTT_NUDIX FAMILY PROTEIN"/>
    <property type="match status" value="1"/>
</dbReference>
<dbReference type="Pfam" id="PF00293">
    <property type="entry name" value="NUDIX"/>
    <property type="match status" value="1"/>
</dbReference>
<protein>
    <submittedName>
        <fullName evidence="5">NUDIX domain-containing protein</fullName>
    </submittedName>
</protein>
<dbReference type="PANTHER" id="PTHR43046">
    <property type="entry name" value="GDP-MANNOSE MANNOSYL HYDROLASE"/>
    <property type="match status" value="1"/>
</dbReference>
<dbReference type="EMBL" id="JBHSFS010000002">
    <property type="protein sequence ID" value="MFC4512211.1"/>
    <property type="molecule type" value="Genomic_DNA"/>
</dbReference>
<dbReference type="RefSeq" id="WP_417922291.1">
    <property type="nucleotide sequence ID" value="NZ_JBHSFS010000002.1"/>
</dbReference>
<organism evidence="5 6">
    <name type="scientific">Streptomyces ehimensis</name>
    <dbReference type="NCBI Taxonomy" id="68195"/>
    <lineage>
        <taxon>Bacteria</taxon>
        <taxon>Bacillati</taxon>
        <taxon>Actinomycetota</taxon>
        <taxon>Actinomycetes</taxon>
        <taxon>Kitasatosporales</taxon>
        <taxon>Streptomycetaceae</taxon>
        <taxon>Streptomyces</taxon>
    </lineage>
</organism>
<sequence>MYEHVDISEGARIVAVDAAGRVPLVEDDSYLQGRRQLSLPGGGLRQGEDPEAGARREFEEETGKRPGELRLLTRFHPLPATTSASTYLFLSNALEDGVMRRDSTEARMTVKWMSLEAAVQAVQDGTITEAGTVIGLLLAARALAICLGPRPGRSTAGRSGQISRFAYLWSGP</sequence>
<evidence type="ECO:0000256" key="2">
    <source>
        <dbReference type="ARBA" id="ARBA00022801"/>
    </source>
</evidence>
<feature type="region of interest" description="Disordered" evidence="3">
    <location>
        <begin position="35"/>
        <end position="63"/>
    </location>
</feature>
<accession>A0ABV9BDE3</accession>
<evidence type="ECO:0000256" key="1">
    <source>
        <dbReference type="ARBA" id="ARBA00001946"/>
    </source>
</evidence>
<reference evidence="6" key="1">
    <citation type="journal article" date="2019" name="Int. J. Syst. Evol. Microbiol.">
        <title>The Global Catalogue of Microorganisms (GCM) 10K type strain sequencing project: providing services to taxonomists for standard genome sequencing and annotation.</title>
        <authorList>
            <consortium name="The Broad Institute Genomics Platform"/>
            <consortium name="The Broad Institute Genome Sequencing Center for Infectious Disease"/>
            <person name="Wu L."/>
            <person name="Ma J."/>
        </authorList>
    </citation>
    <scope>NUCLEOTIDE SEQUENCE [LARGE SCALE GENOMIC DNA]</scope>
    <source>
        <strain evidence="6">CECT 8064</strain>
    </source>
</reference>
<dbReference type="InterPro" id="IPR000086">
    <property type="entry name" value="NUDIX_hydrolase_dom"/>
</dbReference>
<dbReference type="SUPFAM" id="SSF55811">
    <property type="entry name" value="Nudix"/>
    <property type="match status" value="1"/>
</dbReference>
<dbReference type="InterPro" id="IPR015797">
    <property type="entry name" value="NUDIX_hydrolase-like_dom_sf"/>
</dbReference>
<evidence type="ECO:0000313" key="6">
    <source>
        <dbReference type="Proteomes" id="UP001595990"/>
    </source>
</evidence>
<proteinExistence type="predicted"/>
<name>A0ABV9BDE3_9ACTN</name>
<comment type="cofactor">
    <cofactor evidence="1">
        <name>Mg(2+)</name>
        <dbReference type="ChEBI" id="CHEBI:18420"/>
    </cofactor>
</comment>